<sequence length="175" mass="18527">MLRGSLASGAADAYSDIDLAWTVPGESFGTATREVASVVSRAWPVTSVRVDPDTRDSGARRLLFFWFRDLPLFWRLDLEIVSAPPGPDVPGHGEWSPAASALANAVAAVKAVRRNQPANARGLLDRGFARVGAPATATGDWLRDVVGLAEAAALSEPAVRSLADQVRELAGDHLS</sequence>
<evidence type="ECO:0000313" key="2">
    <source>
        <dbReference type="Proteomes" id="UP000318578"/>
    </source>
</evidence>
<comment type="caution">
    <text evidence="1">The sequence shown here is derived from an EMBL/GenBank/DDBJ whole genome shotgun (WGS) entry which is preliminary data.</text>
</comment>
<evidence type="ECO:0000313" key="1">
    <source>
        <dbReference type="EMBL" id="TVT20578.1"/>
    </source>
</evidence>
<gene>
    <name evidence="1" type="ORF">FNH06_19785</name>
</gene>
<keyword evidence="2" id="KW-1185">Reference proteome</keyword>
<name>A0A558A8K1_9PSEU</name>
<dbReference type="Proteomes" id="UP000318578">
    <property type="component" value="Unassembled WGS sequence"/>
</dbReference>
<proteinExistence type="predicted"/>
<organism evidence="1 2">
    <name type="scientific">Amycolatopsis acidiphila</name>
    <dbReference type="NCBI Taxonomy" id="715473"/>
    <lineage>
        <taxon>Bacteria</taxon>
        <taxon>Bacillati</taxon>
        <taxon>Actinomycetota</taxon>
        <taxon>Actinomycetes</taxon>
        <taxon>Pseudonocardiales</taxon>
        <taxon>Pseudonocardiaceae</taxon>
        <taxon>Amycolatopsis</taxon>
    </lineage>
</organism>
<evidence type="ECO:0008006" key="3">
    <source>
        <dbReference type="Google" id="ProtNLM"/>
    </source>
</evidence>
<dbReference type="EMBL" id="VJZA01000034">
    <property type="protein sequence ID" value="TVT20578.1"/>
    <property type="molecule type" value="Genomic_DNA"/>
</dbReference>
<accession>A0A558A8K1</accession>
<dbReference type="OrthoDB" id="5021719at2"/>
<protein>
    <recommendedName>
        <fullName evidence="3">Nucleotidyltransferase domain-containing protein</fullName>
    </recommendedName>
</protein>
<dbReference type="RefSeq" id="WP_144640895.1">
    <property type="nucleotide sequence ID" value="NZ_BNAX01000010.1"/>
</dbReference>
<dbReference type="AlphaFoldDB" id="A0A558A8K1"/>
<reference evidence="1 2" key="1">
    <citation type="submission" date="2019-07" db="EMBL/GenBank/DDBJ databases">
        <title>New species of Amycolatopsis and Streptomyces.</title>
        <authorList>
            <person name="Duangmal K."/>
            <person name="Teo W.F.A."/>
            <person name="Lipun K."/>
        </authorList>
    </citation>
    <scope>NUCLEOTIDE SEQUENCE [LARGE SCALE GENOMIC DNA]</scope>
    <source>
        <strain evidence="1 2">JCM 30562</strain>
    </source>
</reference>